<gene>
    <name evidence="3" type="ORF">GUITHDRAFT_119234</name>
</gene>
<feature type="region of interest" description="Disordered" evidence="2">
    <location>
        <begin position="1"/>
        <end position="26"/>
    </location>
</feature>
<dbReference type="InterPro" id="IPR029063">
    <property type="entry name" value="SAM-dependent_MTases_sf"/>
</dbReference>
<evidence type="ECO:0000313" key="4">
    <source>
        <dbReference type="EnsemblProtists" id="EKX34585"/>
    </source>
</evidence>
<dbReference type="AlphaFoldDB" id="L1IFF2"/>
<dbReference type="CDD" id="cd02440">
    <property type="entry name" value="AdoMet_MTases"/>
    <property type="match status" value="1"/>
</dbReference>
<dbReference type="eggNOG" id="ENOG502QVX9">
    <property type="taxonomic scope" value="Eukaryota"/>
</dbReference>
<dbReference type="PaxDb" id="55529-EKX34585"/>
<dbReference type="InterPro" id="IPR010342">
    <property type="entry name" value="DUF938"/>
</dbReference>
<dbReference type="KEGG" id="gtt:GUITHDRAFT_119234"/>
<dbReference type="SUPFAM" id="SSF53335">
    <property type="entry name" value="S-adenosyl-L-methionine-dependent methyltransferases"/>
    <property type="match status" value="1"/>
</dbReference>
<name>L1IFF2_GUITC</name>
<dbReference type="Pfam" id="PF06080">
    <property type="entry name" value="DUF938"/>
    <property type="match status" value="1"/>
</dbReference>
<evidence type="ECO:0008006" key="6">
    <source>
        <dbReference type="Google" id="ProtNLM"/>
    </source>
</evidence>
<dbReference type="Proteomes" id="UP000011087">
    <property type="component" value="Unassembled WGS sequence"/>
</dbReference>
<reference evidence="4" key="3">
    <citation type="submission" date="2015-06" db="UniProtKB">
        <authorList>
            <consortium name="EnsemblProtists"/>
        </authorList>
    </citation>
    <scope>IDENTIFICATION</scope>
</reference>
<organism evidence="3">
    <name type="scientific">Guillardia theta (strain CCMP2712)</name>
    <name type="common">Cryptophyte</name>
    <dbReference type="NCBI Taxonomy" id="905079"/>
    <lineage>
        <taxon>Eukaryota</taxon>
        <taxon>Cryptophyceae</taxon>
        <taxon>Pyrenomonadales</taxon>
        <taxon>Geminigeraceae</taxon>
        <taxon>Guillardia</taxon>
    </lineage>
</organism>
<accession>L1IFF2</accession>
<comment type="similarity">
    <text evidence="1">Belongs to the UPF0585 family.</text>
</comment>
<dbReference type="GeneID" id="17291341"/>
<dbReference type="EMBL" id="JH993106">
    <property type="protein sequence ID" value="EKX34585.1"/>
    <property type="molecule type" value="Genomic_DNA"/>
</dbReference>
<reference evidence="5" key="2">
    <citation type="submission" date="2012-11" db="EMBL/GenBank/DDBJ databases">
        <authorList>
            <person name="Kuo A."/>
            <person name="Curtis B.A."/>
            <person name="Tanifuji G."/>
            <person name="Burki F."/>
            <person name="Gruber A."/>
            <person name="Irimia M."/>
            <person name="Maruyama S."/>
            <person name="Arias M.C."/>
            <person name="Ball S.G."/>
            <person name="Gile G.H."/>
            <person name="Hirakawa Y."/>
            <person name="Hopkins J.F."/>
            <person name="Rensing S.A."/>
            <person name="Schmutz J."/>
            <person name="Symeonidi A."/>
            <person name="Elias M."/>
            <person name="Eveleigh R.J."/>
            <person name="Herman E.K."/>
            <person name="Klute M.J."/>
            <person name="Nakayama T."/>
            <person name="Obornik M."/>
            <person name="Reyes-Prieto A."/>
            <person name="Armbrust E.V."/>
            <person name="Aves S.J."/>
            <person name="Beiko R.G."/>
            <person name="Coutinho P."/>
            <person name="Dacks J.B."/>
            <person name="Durnford D.G."/>
            <person name="Fast N.M."/>
            <person name="Green B.R."/>
            <person name="Grisdale C."/>
            <person name="Hempe F."/>
            <person name="Henrissat B."/>
            <person name="Hoppner M.P."/>
            <person name="Ishida K.-I."/>
            <person name="Kim E."/>
            <person name="Koreny L."/>
            <person name="Kroth P.G."/>
            <person name="Liu Y."/>
            <person name="Malik S.-B."/>
            <person name="Maier U.G."/>
            <person name="McRose D."/>
            <person name="Mock T."/>
            <person name="Neilson J.A."/>
            <person name="Onodera N.T."/>
            <person name="Poole A.M."/>
            <person name="Pritham E.J."/>
            <person name="Richards T.A."/>
            <person name="Rocap G."/>
            <person name="Roy S.W."/>
            <person name="Sarai C."/>
            <person name="Schaack S."/>
            <person name="Shirato S."/>
            <person name="Slamovits C.H."/>
            <person name="Spencer D.F."/>
            <person name="Suzuki S."/>
            <person name="Worden A.Z."/>
            <person name="Zauner S."/>
            <person name="Barry K."/>
            <person name="Bell C."/>
            <person name="Bharti A.K."/>
            <person name="Crow J.A."/>
            <person name="Grimwood J."/>
            <person name="Kramer R."/>
            <person name="Lindquist E."/>
            <person name="Lucas S."/>
            <person name="Salamov A."/>
            <person name="McFadden G.I."/>
            <person name="Lane C.E."/>
            <person name="Keeling P.J."/>
            <person name="Gray M.W."/>
            <person name="Grigoriev I.V."/>
            <person name="Archibald J.M."/>
        </authorList>
    </citation>
    <scope>NUCLEOTIDE SEQUENCE</scope>
    <source>
        <strain evidence="5">CCMP2712</strain>
    </source>
</reference>
<evidence type="ECO:0000313" key="5">
    <source>
        <dbReference type="Proteomes" id="UP000011087"/>
    </source>
</evidence>
<dbReference type="HOGENOM" id="CLU_067698_2_0_1"/>
<dbReference type="OMA" id="YLYGPYK"/>
<dbReference type="RefSeq" id="XP_005821565.1">
    <property type="nucleotide sequence ID" value="XM_005821508.1"/>
</dbReference>
<dbReference type="PANTHER" id="PTHR20974">
    <property type="entry name" value="UPF0585 PROTEIN CG18661"/>
    <property type="match status" value="1"/>
</dbReference>
<dbReference type="OrthoDB" id="10258744at2759"/>
<evidence type="ECO:0000313" key="3">
    <source>
        <dbReference type="EMBL" id="EKX34585.1"/>
    </source>
</evidence>
<evidence type="ECO:0000256" key="1">
    <source>
        <dbReference type="ARBA" id="ARBA00008308"/>
    </source>
</evidence>
<evidence type="ECO:0000256" key="2">
    <source>
        <dbReference type="SAM" id="MobiDB-lite"/>
    </source>
</evidence>
<reference evidence="3 5" key="1">
    <citation type="journal article" date="2012" name="Nature">
        <title>Algal genomes reveal evolutionary mosaicism and the fate of nucleomorphs.</title>
        <authorList>
            <consortium name="DOE Joint Genome Institute"/>
            <person name="Curtis B.A."/>
            <person name="Tanifuji G."/>
            <person name="Burki F."/>
            <person name="Gruber A."/>
            <person name="Irimia M."/>
            <person name="Maruyama S."/>
            <person name="Arias M.C."/>
            <person name="Ball S.G."/>
            <person name="Gile G.H."/>
            <person name="Hirakawa Y."/>
            <person name="Hopkins J.F."/>
            <person name="Kuo A."/>
            <person name="Rensing S.A."/>
            <person name="Schmutz J."/>
            <person name="Symeonidi A."/>
            <person name="Elias M."/>
            <person name="Eveleigh R.J."/>
            <person name="Herman E.K."/>
            <person name="Klute M.J."/>
            <person name="Nakayama T."/>
            <person name="Obornik M."/>
            <person name="Reyes-Prieto A."/>
            <person name="Armbrust E.V."/>
            <person name="Aves S.J."/>
            <person name="Beiko R.G."/>
            <person name="Coutinho P."/>
            <person name="Dacks J.B."/>
            <person name="Durnford D.G."/>
            <person name="Fast N.M."/>
            <person name="Green B.R."/>
            <person name="Grisdale C.J."/>
            <person name="Hempel F."/>
            <person name="Henrissat B."/>
            <person name="Hoppner M.P."/>
            <person name="Ishida K."/>
            <person name="Kim E."/>
            <person name="Koreny L."/>
            <person name="Kroth P.G."/>
            <person name="Liu Y."/>
            <person name="Malik S.B."/>
            <person name="Maier U.G."/>
            <person name="McRose D."/>
            <person name="Mock T."/>
            <person name="Neilson J.A."/>
            <person name="Onodera N.T."/>
            <person name="Poole A.M."/>
            <person name="Pritham E.J."/>
            <person name="Richards T.A."/>
            <person name="Rocap G."/>
            <person name="Roy S.W."/>
            <person name="Sarai C."/>
            <person name="Schaack S."/>
            <person name="Shirato S."/>
            <person name="Slamovits C.H."/>
            <person name="Spencer D.F."/>
            <person name="Suzuki S."/>
            <person name="Worden A.Z."/>
            <person name="Zauner S."/>
            <person name="Barry K."/>
            <person name="Bell C."/>
            <person name="Bharti A.K."/>
            <person name="Crow J.A."/>
            <person name="Grimwood J."/>
            <person name="Kramer R."/>
            <person name="Lindquist E."/>
            <person name="Lucas S."/>
            <person name="Salamov A."/>
            <person name="McFadden G.I."/>
            <person name="Lane C.E."/>
            <person name="Keeling P.J."/>
            <person name="Gray M.W."/>
            <person name="Grigoriev I.V."/>
            <person name="Archibald J.M."/>
        </authorList>
    </citation>
    <scope>NUCLEOTIDE SEQUENCE</scope>
    <source>
        <strain evidence="3 5">CCMP2712</strain>
    </source>
</reference>
<proteinExistence type="inferred from homology"/>
<protein>
    <recommendedName>
        <fullName evidence="6">Methyltransferase domain-containing protein</fullName>
    </recommendedName>
</protein>
<sequence length="224" mass="24202">MNGPILDASSSSPSNPPPDGDKLFSAPASRNVSPILDVMKTLVPQGEGKVLAVAEGSGQHVSCFAKNLPLLKFVATDLDSKAVASIRAYVKEEGVSNVLAIEQLDMTAVPHWEEKSWASSSSFDLVYAVNLTHISPWAASLGLLATAARLLREGGVLMIYGPFKVDGKCTTESNEEFDKKLRSQNSEWGYRDIDDLKAAGSERGLKFVRAESMPANNFILIFNK</sequence>
<dbReference type="EnsemblProtists" id="EKX34585">
    <property type="protein sequence ID" value="EKX34585"/>
    <property type="gene ID" value="GUITHDRAFT_119234"/>
</dbReference>
<dbReference type="Gene3D" id="3.40.50.150">
    <property type="entry name" value="Vaccinia Virus protein VP39"/>
    <property type="match status" value="1"/>
</dbReference>
<dbReference type="PANTHER" id="PTHR20974:SF0">
    <property type="entry name" value="UPF0585 PROTEIN CG18661"/>
    <property type="match status" value="1"/>
</dbReference>
<keyword evidence="5" id="KW-1185">Reference proteome</keyword>